<name>A0A6I2UUS5_9FIRM</name>
<feature type="transmembrane region" description="Helical" evidence="7">
    <location>
        <begin position="296"/>
        <end position="318"/>
    </location>
</feature>
<keyword evidence="5 7" id="KW-1133">Transmembrane helix</keyword>
<feature type="transmembrane region" description="Helical" evidence="7">
    <location>
        <begin position="41"/>
        <end position="59"/>
    </location>
</feature>
<feature type="transmembrane region" description="Helical" evidence="7">
    <location>
        <begin position="330"/>
        <end position="347"/>
    </location>
</feature>
<evidence type="ECO:0000313" key="8">
    <source>
        <dbReference type="EMBL" id="MSV24957.1"/>
    </source>
</evidence>
<keyword evidence="3" id="KW-1003">Cell membrane</keyword>
<feature type="transmembrane region" description="Helical" evidence="7">
    <location>
        <begin position="80"/>
        <end position="104"/>
    </location>
</feature>
<organism evidence="8 9">
    <name type="scientific">Selenomonas montiformis</name>
    <dbReference type="NCBI Taxonomy" id="2652285"/>
    <lineage>
        <taxon>Bacteria</taxon>
        <taxon>Bacillati</taxon>
        <taxon>Bacillota</taxon>
        <taxon>Negativicutes</taxon>
        <taxon>Selenomonadales</taxon>
        <taxon>Selenomonadaceae</taxon>
        <taxon>Selenomonas</taxon>
    </lineage>
</organism>
<dbReference type="PANTHER" id="PTHR30250">
    <property type="entry name" value="PST FAMILY PREDICTED COLANIC ACID TRANSPORTER"/>
    <property type="match status" value="1"/>
</dbReference>
<dbReference type="GO" id="GO:0005886">
    <property type="term" value="C:plasma membrane"/>
    <property type="evidence" value="ECO:0007669"/>
    <property type="project" value="UniProtKB-SubCell"/>
</dbReference>
<feature type="transmembrane region" description="Helical" evidence="7">
    <location>
        <begin position="185"/>
        <end position="205"/>
    </location>
</feature>
<dbReference type="Pfam" id="PF13440">
    <property type="entry name" value="Polysacc_synt_3"/>
    <property type="match status" value="1"/>
</dbReference>
<accession>A0A6I2UUS5</accession>
<feature type="transmembrane region" description="Helical" evidence="7">
    <location>
        <begin position="359"/>
        <end position="379"/>
    </location>
</feature>
<protein>
    <submittedName>
        <fullName evidence="8">Oligosaccharide flippase family protein</fullName>
    </submittedName>
</protein>
<feature type="transmembrane region" description="Helical" evidence="7">
    <location>
        <begin position="385"/>
        <end position="404"/>
    </location>
</feature>
<feature type="transmembrane region" description="Helical" evidence="7">
    <location>
        <begin position="447"/>
        <end position="467"/>
    </location>
</feature>
<comment type="subcellular location">
    <subcellularLocation>
        <location evidence="1">Cell membrane</location>
        <topology evidence="1">Multi-pass membrane protein</topology>
    </subcellularLocation>
</comment>
<evidence type="ECO:0000256" key="1">
    <source>
        <dbReference type="ARBA" id="ARBA00004651"/>
    </source>
</evidence>
<keyword evidence="4 7" id="KW-0812">Transmembrane</keyword>
<sequence>MSDIGNKVRSSTKWTLLTEVLAKAITPITGMILARLLSPEAFGVVAAILVVTSFAEIFADAGFQKYFIQHEFYEEAEKRSCFITAVITSCSIAAVIWLVIFIFAGPIATMMGIPKAVWGIRLAGIGIIVNSYNGMQAAIFKRNFQFKLLFKVKMIVLLVPLLVTIPLAYAGCGYWALIIGTLSQQVLTCLIQSYYTAMPLGWLFCIEDLRKMLSFSLWTLFESITIWFSTWGGMFLVGMMLSSYYLGIYRGVMTLVGAAFSIVTGTIMPVLFTALSRLQNDMNAFREIVISIQYKLALILLPLGAILYIFQDLIIGFLLGNQWQEGDFFFGIWSLTMCLSILINGFASEALRARGMPRMSSLSQLLHFPVLFVLIWYTAKISFQALAIGTCLSSLWLYTVKLIMLRQVLGFSLRKIFGCILNAALPAAIAGFLAWKIRMLLSGHHEPLSIIVAFLIFFLCYMSLILIGKNNRKLVFDGFNFLRSKFYR</sequence>
<gene>
    <name evidence="8" type="ORF">FYJ78_07135</name>
</gene>
<keyword evidence="6 7" id="KW-0472">Membrane</keyword>
<reference evidence="8 9" key="1">
    <citation type="submission" date="2019-08" db="EMBL/GenBank/DDBJ databases">
        <title>In-depth cultivation of the pig gut microbiome towards novel bacterial diversity and tailored functional studies.</title>
        <authorList>
            <person name="Wylensek D."/>
            <person name="Hitch T.C.A."/>
            <person name="Clavel T."/>
        </authorList>
    </citation>
    <scope>NUCLEOTIDE SEQUENCE [LARGE SCALE GENOMIC DNA]</scope>
    <source>
        <strain evidence="9">WCA-380-WT-3B3</strain>
    </source>
</reference>
<dbReference type="RefSeq" id="WP_154620735.1">
    <property type="nucleotide sequence ID" value="NZ_VUNL01000007.1"/>
</dbReference>
<dbReference type="AlphaFoldDB" id="A0A6I2UUS5"/>
<feature type="transmembrane region" description="Helical" evidence="7">
    <location>
        <begin position="416"/>
        <end position="435"/>
    </location>
</feature>
<comment type="similarity">
    <text evidence="2">Belongs to the polysaccharide synthase family.</text>
</comment>
<feature type="transmembrane region" description="Helical" evidence="7">
    <location>
        <begin position="116"/>
        <end position="133"/>
    </location>
</feature>
<feature type="transmembrane region" description="Helical" evidence="7">
    <location>
        <begin position="154"/>
        <end position="179"/>
    </location>
</feature>
<keyword evidence="9" id="KW-1185">Reference proteome</keyword>
<evidence type="ECO:0000256" key="7">
    <source>
        <dbReference type="SAM" id="Phobius"/>
    </source>
</evidence>
<proteinExistence type="inferred from homology"/>
<evidence type="ECO:0000256" key="6">
    <source>
        <dbReference type="ARBA" id="ARBA00023136"/>
    </source>
</evidence>
<evidence type="ECO:0000313" key="9">
    <source>
        <dbReference type="Proteomes" id="UP000430222"/>
    </source>
</evidence>
<feature type="transmembrane region" description="Helical" evidence="7">
    <location>
        <begin position="226"/>
        <end position="246"/>
    </location>
</feature>
<evidence type="ECO:0000256" key="5">
    <source>
        <dbReference type="ARBA" id="ARBA00022989"/>
    </source>
</evidence>
<dbReference type="PANTHER" id="PTHR30250:SF10">
    <property type="entry name" value="LIPOPOLYSACCHARIDE BIOSYNTHESIS PROTEIN WZXC"/>
    <property type="match status" value="1"/>
</dbReference>
<evidence type="ECO:0000256" key="3">
    <source>
        <dbReference type="ARBA" id="ARBA00022475"/>
    </source>
</evidence>
<evidence type="ECO:0000256" key="4">
    <source>
        <dbReference type="ARBA" id="ARBA00022692"/>
    </source>
</evidence>
<dbReference type="EMBL" id="VUNL01000007">
    <property type="protein sequence ID" value="MSV24957.1"/>
    <property type="molecule type" value="Genomic_DNA"/>
</dbReference>
<comment type="caution">
    <text evidence="8">The sequence shown here is derived from an EMBL/GenBank/DDBJ whole genome shotgun (WGS) entry which is preliminary data.</text>
</comment>
<dbReference type="InterPro" id="IPR050833">
    <property type="entry name" value="Poly_Biosynth_Transport"/>
</dbReference>
<dbReference type="Proteomes" id="UP000430222">
    <property type="component" value="Unassembled WGS sequence"/>
</dbReference>
<feature type="transmembrane region" description="Helical" evidence="7">
    <location>
        <begin position="252"/>
        <end position="275"/>
    </location>
</feature>
<evidence type="ECO:0000256" key="2">
    <source>
        <dbReference type="ARBA" id="ARBA00007430"/>
    </source>
</evidence>